<keyword evidence="2" id="KW-0805">Transcription regulation</keyword>
<dbReference type="RefSeq" id="XP_066651039.1">
    <property type="nucleotide sequence ID" value="XM_066803847.1"/>
</dbReference>
<dbReference type="PROSITE" id="PS50217">
    <property type="entry name" value="BZIP"/>
    <property type="match status" value="1"/>
</dbReference>
<organism evidence="8 9">
    <name type="scientific">Phyllosticta citribraziliensis</name>
    <dbReference type="NCBI Taxonomy" id="989973"/>
    <lineage>
        <taxon>Eukaryota</taxon>
        <taxon>Fungi</taxon>
        <taxon>Dikarya</taxon>
        <taxon>Ascomycota</taxon>
        <taxon>Pezizomycotina</taxon>
        <taxon>Dothideomycetes</taxon>
        <taxon>Dothideomycetes incertae sedis</taxon>
        <taxon>Botryosphaeriales</taxon>
        <taxon>Phyllostictaceae</taxon>
        <taxon>Phyllosticta</taxon>
    </lineage>
</organism>
<dbReference type="GeneID" id="92036753"/>
<comment type="subcellular location">
    <subcellularLocation>
        <location evidence="1">Nucleus</location>
    </subcellularLocation>
</comment>
<evidence type="ECO:0000256" key="2">
    <source>
        <dbReference type="ARBA" id="ARBA00023015"/>
    </source>
</evidence>
<evidence type="ECO:0000256" key="1">
    <source>
        <dbReference type="ARBA" id="ARBA00004123"/>
    </source>
</evidence>
<dbReference type="PROSITE" id="PS00036">
    <property type="entry name" value="BZIP_BASIC"/>
    <property type="match status" value="1"/>
</dbReference>
<dbReference type="EMBL" id="JBBPEH010000013">
    <property type="protein sequence ID" value="KAK7530966.1"/>
    <property type="molecule type" value="Genomic_DNA"/>
</dbReference>
<keyword evidence="5" id="KW-0539">Nucleus</keyword>
<dbReference type="CDD" id="cd14705">
    <property type="entry name" value="bZIP_Zip1"/>
    <property type="match status" value="1"/>
</dbReference>
<dbReference type="PANTHER" id="PTHR13044">
    <property type="entry name" value="ACTIVATING TRANSCRIPTION FACTOR ATF 4/5"/>
    <property type="match status" value="1"/>
</dbReference>
<keyword evidence="4" id="KW-0804">Transcription</keyword>
<evidence type="ECO:0000256" key="6">
    <source>
        <dbReference type="SAM" id="Coils"/>
    </source>
</evidence>
<evidence type="ECO:0000256" key="4">
    <source>
        <dbReference type="ARBA" id="ARBA00023163"/>
    </source>
</evidence>
<comment type="caution">
    <text evidence="8">The sequence shown here is derived from an EMBL/GenBank/DDBJ whole genome shotgun (WGS) entry which is preliminary data.</text>
</comment>
<dbReference type="SMART" id="SM00338">
    <property type="entry name" value="BRLZ"/>
    <property type="match status" value="1"/>
</dbReference>
<gene>
    <name evidence="8" type="ORF">J3D65DRAFT_687682</name>
</gene>
<dbReference type="Proteomes" id="UP001360953">
    <property type="component" value="Unassembled WGS sequence"/>
</dbReference>
<name>A0ABR1L6W3_9PEZI</name>
<dbReference type="InterPro" id="IPR046347">
    <property type="entry name" value="bZIP_sf"/>
</dbReference>
<keyword evidence="9" id="KW-1185">Reference proteome</keyword>
<evidence type="ECO:0000313" key="8">
    <source>
        <dbReference type="EMBL" id="KAK7530966.1"/>
    </source>
</evidence>
<dbReference type="Gene3D" id="1.20.5.170">
    <property type="match status" value="1"/>
</dbReference>
<evidence type="ECO:0000259" key="7">
    <source>
        <dbReference type="PROSITE" id="PS50217"/>
    </source>
</evidence>
<evidence type="ECO:0000256" key="5">
    <source>
        <dbReference type="ARBA" id="ARBA00023242"/>
    </source>
</evidence>
<dbReference type="InterPro" id="IPR004827">
    <property type="entry name" value="bZIP"/>
</dbReference>
<sequence length="227" mass="26268">MSQISILSLFELDGCLPGVPNLGQEIPRLHDGASIDDDFALFINWDPDLPRECTGESQEHFVDFAQQSINQRATGRRDQWRIRQTSELGAVHRLQLDHIDTQQKDHQLNQPHDLFEHSPPASAWSDEIGPSAQHWEDALRMIETLQRESSWSVQGEDIQQVVEAEDKRRRNNAASARFRVKKKQREEELTKKVRGLKEKANELEARIALLEDENKGLRKMVLFMKEQ</sequence>
<evidence type="ECO:0000313" key="9">
    <source>
        <dbReference type="Proteomes" id="UP001360953"/>
    </source>
</evidence>
<keyword evidence="3" id="KW-0238">DNA-binding</keyword>
<dbReference type="PANTHER" id="PTHR13044:SF14">
    <property type="entry name" value="CRYPTOCEPHAL, ISOFORM A"/>
    <property type="match status" value="1"/>
</dbReference>
<reference evidence="8 9" key="1">
    <citation type="submission" date="2024-04" db="EMBL/GenBank/DDBJ databases">
        <title>Phyllosticta paracitricarpa is synonymous to the EU quarantine fungus P. citricarpa based on phylogenomic analyses.</title>
        <authorList>
            <consortium name="Lawrence Berkeley National Laboratory"/>
            <person name="Van ingen-buijs V.A."/>
            <person name="Van westerhoven A.C."/>
            <person name="Haridas S."/>
            <person name="Skiadas P."/>
            <person name="Martin F."/>
            <person name="Groenewald J.Z."/>
            <person name="Crous P.W."/>
            <person name="Seidl M.F."/>
        </authorList>
    </citation>
    <scope>NUCLEOTIDE SEQUENCE [LARGE SCALE GENOMIC DNA]</scope>
    <source>
        <strain evidence="8 9">CPC 17464</strain>
    </source>
</reference>
<evidence type="ECO:0000256" key="3">
    <source>
        <dbReference type="ARBA" id="ARBA00023125"/>
    </source>
</evidence>
<proteinExistence type="predicted"/>
<keyword evidence="6" id="KW-0175">Coiled coil</keyword>
<accession>A0ABR1L6W3</accession>
<feature type="coiled-coil region" evidence="6">
    <location>
        <begin position="179"/>
        <end position="227"/>
    </location>
</feature>
<dbReference type="SUPFAM" id="SSF57959">
    <property type="entry name" value="Leucine zipper domain"/>
    <property type="match status" value="1"/>
</dbReference>
<feature type="domain" description="BZIP" evidence="7">
    <location>
        <begin position="165"/>
        <end position="224"/>
    </location>
</feature>
<dbReference type="Pfam" id="PF07716">
    <property type="entry name" value="bZIP_2"/>
    <property type="match status" value="1"/>
</dbReference>
<protein>
    <recommendedName>
        <fullName evidence="7">BZIP domain-containing protein</fullName>
    </recommendedName>
</protein>